<dbReference type="GO" id="GO:0022857">
    <property type="term" value="F:transmembrane transporter activity"/>
    <property type="evidence" value="ECO:0007669"/>
    <property type="project" value="InterPro"/>
</dbReference>
<keyword evidence="2" id="KW-0813">Transport</keyword>
<feature type="transmembrane region" description="Helical" evidence="8">
    <location>
        <begin position="141"/>
        <end position="160"/>
    </location>
</feature>
<protein>
    <recommendedName>
        <fullName evidence="9">Major facilitator superfamily (MFS) profile domain-containing protein</fullName>
    </recommendedName>
</protein>
<keyword evidence="11" id="KW-1185">Reference proteome</keyword>
<feature type="transmembrane region" description="Helical" evidence="8">
    <location>
        <begin position="112"/>
        <end position="129"/>
    </location>
</feature>
<evidence type="ECO:0000256" key="7">
    <source>
        <dbReference type="SAM" id="MobiDB-lite"/>
    </source>
</evidence>
<feature type="region of interest" description="Disordered" evidence="7">
    <location>
        <begin position="1"/>
        <end position="20"/>
    </location>
</feature>
<dbReference type="InterPro" id="IPR036259">
    <property type="entry name" value="MFS_trans_sf"/>
</dbReference>
<dbReference type="PANTHER" id="PTHR43791">
    <property type="entry name" value="PERMEASE-RELATED"/>
    <property type="match status" value="1"/>
</dbReference>
<dbReference type="InterPro" id="IPR011701">
    <property type="entry name" value="MFS"/>
</dbReference>
<dbReference type="OrthoDB" id="6730379at2759"/>
<dbReference type="Gene3D" id="1.20.1250.20">
    <property type="entry name" value="MFS general substrate transporter like domains"/>
    <property type="match status" value="1"/>
</dbReference>
<comment type="subcellular location">
    <subcellularLocation>
        <location evidence="1">Membrane</location>
        <topology evidence="1">Multi-pass membrane protein</topology>
    </subcellularLocation>
</comment>
<dbReference type="Pfam" id="PF07690">
    <property type="entry name" value="MFS_1"/>
    <property type="match status" value="1"/>
</dbReference>
<name>A0A8H4KIZ2_9HYPO</name>
<evidence type="ECO:0000313" key="11">
    <source>
        <dbReference type="Proteomes" id="UP000605986"/>
    </source>
</evidence>
<reference evidence="10" key="1">
    <citation type="submission" date="2020-01" db="EMBL/GenBank/DDBJ databases">
        <title>Identification and distribution of gene clusters putatively required for synthesis of sphingolipid metabolism inhibitors in phylogenetically diverse species of the filamentous fungus Fusarium.</title>
        <authorList>
            <person name="Kim H.-S."/>
            <person name="Busman M."/>
            <person name="Brown D.W."/>
            <person name="Divon H."/>
            <person name="Uhlig S."/>
            <person name="Proctor R.H."/>
        </authorList>
    </citation>
    <scope>NUCLEOTIDE SEQUENCE</scope>
    <source>
        <strain evidence="10">NRRL 53441</strain>
    </source>
</reference>
<evidence type="ECO:0000313" key="10">
    <source>
        <dbReference type="EMBL" id="KAF4450103.1"/>
    </source>
</evidence>
<feature type="transmembrane region" description="Helical" evidence="8">
    <location>
        <begin position="166"/>
        <end position="189"/>
    </location>
</feature>
<sequence length="299" mass="33586">MAQVNNSKSDLEQAQVEQSGDGITRVDSVQYGNVDKPQGDGIYAEALAQYPTDDSIDPILEKKVRRKLDRLIIPVLGVCYFFYYVDKTTLLSSSYAAIFGLKDDLNLQGDEYSWLSSSFYFGWLIWAIPSNLLMQRSPPGYYLAFNIFMWGALLMAQAAAKNFAGLLALRILSGAFEAIADPAFMLITSMYFTREEQPSRISAWYAFNGVGVAGGGYAIGNIKGALHSWRYEFLVVGAFCSAWAMALVFLLPNSPRTIRGFSHDEKLVMIARMRRNQTGIEQRKINWGQIKEAYLDYKT</sequence>
<evidence type="ECO:0000256" key="4">
    <source>
        <dbReference type="ARBA" id="ARBA00022989"/>
    </source>
</evidence>
<feature type="transmembrane region" description="Helical" evidence="8">
    <location>
        <begin position="231"/>
        <end position="251"/>
    </location>
</feature>
<dbReference type="AlphaFoldDB" id="A0A8H4KIZ2"/>
<evidence type="ECO:0000256" key="3">
    <source>
        <dbReference type="ARBA" id="ARBA00022692"/>
    </source>
</evidence>
<feature type="transmembrane region" description="Helical" evidence="8">
    <location>
        <begin position="68"/>
        <end position="85"/>
    </location>
</feature>
<accession>A0A8H4KIZ2</accession>
<feature type="domain" description="Major facilitator superfamily (MFS) profile" evidence="9">
    <location>
        <begin position="72"/>
        <end position="299"/>
    </location>
</feature>
<dbReference type="EMBL" id="JAADJG010000258">
    <property type="protein sequence ID" value="KAF4450103.1"/>
    <property type="molecule type" value="Genomic_DNA"/>
</dbReference>
<proteinExistence type="predicted"/>
<dbReference type="PROSITE" id="PS50850">
    <property type="entry name" value="MFS"/>
    <property type="match status" value="1"/>
</dbReference>
<dbReference type="Proteomes" id="UP000605986">
    <property type="component" value="Unassembled WGS sequence"/>
</dbReference>
<evidence type="ECO:0000256" key="6">
    <source>
        <dbReference type="ARBA" id="ARBA00023180"/>
    </source>
</evidence>
<keyword evidence="6" id="KW-0325">Glycoprotein</keyword>
<evidence type="ECO:0000259" key="9">
    <source>
        <dbReference type="PROSITE" id="PS50850"/>
    </source>
</evidence>
<evidence type="ECO:0000256" key="2">
    <source>
        <dbReference type="ARBA" id="ARBA00022448"/>
    </source>
</evidence>
<dbReference type="SUPFAM" id="SSF103473">
    <property type="entry name" value="MFS general substrate transporter"/>
    <property type="match status" value="1"/>
</dbReference>
<comment type="caution">
    <text evidence="10">The sequence shown here is derived from an EMBL/GenBank/DDBJ whole genome shotgun (WGS) entry which is preliminary data.</text>
</comment>
<keyword evidence="4 8" id="KW-1133">Transmembrane helix</keyword>
<dbReference type="GO" id="GO:0016020">
    <property type="term" value="C:membrane"/>
    <property type="evidence" value="ECO:0007669"/>
    <property type="project" value="UniProtKB-SubCell"/>
</dbReference>
<organism evidence="10 11">
    <name type="scientific">Fusarium austroafricanum</name>
    <dbReference type="NCBI Taxonomy" id="2364996"/>
    <lineage>
        <taxon>Eukaryota</taxon>
        <taxon>Fungi</taxon>
        <taxon>Dikarya</taxon>
        <taxon>Ascomycota</taxon>
        <taxon>Pezizomycotina</taxon>
        <taxon>Sordariomycetes</taxon>
        <taxon>Hypocreomycetidae</taxon>
        <taxon>Hypocreales</taxon>
        <taxon>Nectriaceae</taxon>
        <taxon>Fusarium</taxon>
        <taxon>Fusarium concolor species complex</taxon>
    </lineage>
</organism>
<gene>
    <name evidence="10" type="ORF">F53441_6702</name>
</gene>
<keyword evidence="3 8" id="KW-0812">Transmembrane</keyword>
<feature type="transmembrane region" description="Helical" evidence="8">
    <location>
        <begin position="201"/>
        <end position="219"/>
    </location>
</feature>
<evidence type="ECO:0000256" key="1">
    <source>
        <dbReference type="ARBA" id="ARBA00004141"/>
    </source>
</evidence>
<keyword evidence="5 8" id="KW-0472">Membrane</keyword>
<evidence type="ECO:0000256" key="5">
    <source>
        <dbReference type="ARBA" id="ARBA00023136"/>
    </source>
</evidence>
<dbReference type="PANTHER" id="PTHR43791:SF97">
    <property type="entry name" value="ALLANTOATE TRANSPORTER, PUTATIVE (AFU_ORTHOLOGUE AFUA_1G14700)-RELATED"/>
    <property type="match status" value="1"/>
</dbReference>
<dbReference type="InterPro" id="IPR020846">
    <property type="entry name" value="MFS_dom"/>
</dbReference>
<evidence type="ECO:0000256" key="8">
    <source>
        <dbReference type="SAM" id="Phobius"/>
    </source>
</evidence>